<evidence type="ECO:0000313" key="2">
    <source>
        <dbReference type="Proteomes" id="UP000887013"/>
    </source>
</evidence>
<accession>A0A8X6TLY0</accession>
<protein>
    <submittedName>
        <fullName evidence="1">Uncharacterized protein</fullName>
    </submittedName>
</protein>
<dbReference type="Proteomes" id="UP000887013">
    <property type="component" value="Unassembled WGS sequence"/>
</dbReference>
<sequence length="58" mass="6495">GDDLDIDDEDFDGIVDIVELPQDGADDVSDLEYIVDNTLENTILEDIPDSIDMYATWC</sequence>
<organism evidence="1 2">
    <name type="scientific">Nephila pilipes</name>
    <name type="common">Giant wood spider</name>
    <name type="synonym">Nephila maculata</name>
    <dbReference type="NCBI Taxonomy" id="299642"/>
    <lineage>
        <taxon>Eukaryota</taxon>
        <taxon>Metazoa</taxon>
        <taxon>Ecdysozoa</taxon>
        <taxon>Arthropoda</taxon>
        <taxon>Chelicerata</taxon>
        <taxon>Arachnida</taxon>
        <taxon>Araneae</taxon>
        <taxon>Araneomorphae</taxon>
        <taxon>Entelegynae</taxon>
        <taxon>Araneoidea</taxon>
        <taxon>Nephilidae</taxon>
        <taxon>Nephila</taxon>
    </lineage>
</organism>
<feature type="non-terminal residue" evidence="1">
    <location>
        <position position="1"/>
    </location>
</feature>
<keyword evidence="2" id="KW-1185">Reference proteome</keyword>
<name>A0A8X6TLY0_NEPPI</name>
<reference evidence="1" key="1">
    <citation type="submission" date="2020-08" db="EMBL/GenBank/DDBJ databases">
        <title>Multicomponent nature underlies the extraordinary mechanical properties of spider dragline silk.</title>
        <authorList>
            <person name="Kono N."/>
            <person name="Nakamura H."/>
            <person name="Mori M."/>
            <person name="Yoshida Y."/>
            <person name="Ohtoshi R."/>
            <person name="Malay A.D."/>
            <person name="Moran D.A.P."/>
            <person name="Tomita M."/>
            <person name="Numata K."/>
            <person name="Arakawa K."/>
        </authorList>
    </citation>
    <scope>NUCLEOTIDE SEQUENCE</scope>
</reference>
<evidence type="ECO:0000313" key="1">
    <source>
        <dbReference type="EMBL" id="GFT29610.1"/>
    </source>
</evidence>
<dbReference type="AlphaFoldDB" id="A0A8X6TLY0"/>
<gene>
    <name evidence="1" type="ORF">NPIL_123461</name>
</gene>
<comment type="caution">
    <text evidence="1">The sequence shown here is derived from an EMBL/GenBank/DDBJ whole genome shotgun (WGS) entry which is preliminary data.</text>
</comment>
<proteinExistence type="predicted"/>
<dbReference type="EMBL" id="BMAW01012634">
    <property type="protein sequence ID" value="GFT29610.1"/>
    <property type="molecule type" value="Genomic_DNA"/>
</dbReference>